<evidence type="ECO:0000313" key="1">
    <source>
        <dbReference type="EMBL" id="TNJ46598.1"/>
    </source>
</evidence>
<gene>
    <name evidence="1" type="ORF">FGF67_02905</name>
</gene>
<dbReference type="Gene3D" id="2.40.128.490">
    <property type="entry name" value="Uncharacterised protein PF14869, DUF4488"/>
    <property type="match status" value="1"/>
</dbReference>
<evidence type="ECO:0008006" key="3">
    <source>
        <dbReference type="Google" id="ProtNLM"/>
    </source>
</evidence>
<proteinExistence type="predicted"/>
<dbReference type="RefSeq" id="WP_139694969.1">
    <property type="nucleotide sequence ID" value="NZ_CP074074.1"/>
</dbReference>
<dbReference type="PROSITE" id="PS51257">
    <property type="entry name" value="PROKAR_LIPOPROTEIN"/>
    <property type="match status" value="1"/>
</dbReference>
<comment type="caution">
    <text evidence="1">The sequence shown here is derived from an EMBL/GenBank/DDBJ whole genome shotgun (WGS) entry which is preliminary data.</text>
</comment>
<protein>
    <recommendedName>
        <fullName evidence="3">Lipocalin-like domain-containing protein</fullName>
    </recommendedName>
</protein>
<organism evidence="1 2">
    <name type="scientific">Allotamlana fucoidanivorans</name>
    <dbReference type="NCBI Taxonomy" id="2583814"/>
    <lineage>
        <taxon>Bacteria</taxon>
        <taxon>Pseudomonadati</taxon>
        <taxon>Bacteroidota</taxon>
        <taxon>Flavobacteriia</taxon>
        <taxon>Flavobacteriales</taxon>
        <taxon>Flavobacteriaceae</taxon>
        <taxon>Allotamlana</taxon>
    </lineage>
</organism>
<sequence>MKAHVFFFASLLVIILACNQSKENKEDMVLVEKTEIKTHHPLIGTWERTSYYNYNQGKIDSFQSKPENKHIKIFTPHKVMWCRNNAADETEWFGYGDYELTDSLLIETLEYGSKSMNVKDDGTSVYEFKYTVDGEKFSQIRFDSEGHLIFAENYVRVE</sequence>
<dbReference type="Proteomes" id="UP000308713">
    <property type="component" value="Unassembled WGS sequence"/>
</dbReference>
<accession>A0A5C4SQL5</accession>
<reference evidence="1 2" key="1">
    <citation type="submission" date="2019-05" db="EMBL/GenBank/DDBJ databases">
        <title>Tamlana fucoidanivorans sp. nov., isolated from the surface of algae collected from Fujian province in China.</title>
        <authorList>
            <person name="Li J."/>
        </authorList>
    </citation>
    <scope>NUCLEOTIDE SEQUENCE [LARGE SCALE GENOMIC DNA]</scope>
    <source>
        <strain evidence="1 2">CW2-9</strain>
    </source>
</reference>
<keyword evidence="2" id="KW-1185">Reference proteome</keyword>
<name>A0A5C4SQL5_9FLAO</name>
<evidence type="ECO:0000313" key="2">
    <source>
        <dbReference type="Proteomes" id="UP000308713"/>
    </source>
</evidence>
<dbReference type="AlphaFoldDB" id="A0A5C4SQL5"/>
<dbReference type="EMBL" id="VDCS01000002">
    <property type="protein sequence ID" value="TNJ46598.1"/>
    <property type="molecule type" value="Genomic_DNA"/>
</dbReference>
<dbReference type="OrthoDB" id="1441376at2"/>